<dbReference type="SUPFAM" id="SSF64484">
    <property type="entry name" value="beta and beta-prime subunits of DNA dependent RNA-polymerase"/>
    <property type="match status" value="2"/>
</dbReference>
<feature type="domain" description="RNA polymerase Rpb1" evidence="10">
    <location>
        <begin position="95"/>
        <end position="166"/>
    </location>
</feature>
<dbReference type="EMBL" id="AP014949">
    <property type="protein sequence ID" value="BAU62642.1"/>
    <property type="molecule type" value="Genomic_DNA"/>
</dbReference>
<dbReference type="NCBIfam" id="TIGR02388">
    <property type="entry name" value="rpoC2_cyan"/>
    <property type="match status" value="1"/>
</dbReference>
<dbReference type="Gene3D" id="1.10.132.30">
    <property type="match status" value="1"/>
</dbReference>
<feature type="domain" description="RNA polymerase Rpb1" evidence="9">
    <location>
        <begin position="1553"/>
        <end position="1604"/>
    </location>
</feature>
<accession>A0A140JZW5</accession>
<dbReference type="GO" id="GO:0000428">
    <property type="term" value="C:DNA-directed RNA polymerase complex"/>
    <property type="evidence" value="ECO:0007669"/>
    <property type="project" value="UniProtKB-KW"/>
</dbReference>
<dbReference type="InterPro" id="IPR042102">
    <property type="entry name" value="RNA_pol_Rpb1_3_sf"/>
</dbReference>
<dbReference type="EC" id="2.7.7.6" evidence="1"/>
<keyword evidence="5" id="KW-0479">Metal-binding</keyword>
<proteinExistence type="predicted"/>
<dbReference type="Gene3D" id="1.10.150.390">
    <property type="match status" value="1"/>
</dbReference>
<dbReference type="GO" id="GO:0046872">
    <property type="term" value="F:metal ion binding"/>
    <property type="evidence" value="ECO:0007669"/>
    <property type="project" value="UniProtKB-KW"/>
</dbReference>
<dbReference type="InterPro" id="IPR007083">
    <property type="entry name" value="RNA_pol_Rpb1_4"/>
</dbReference>
<evidence type="ECO:0000256" key="1">
    <source>
        <dbReference type="ARBA" id="ARBA00012418"/>
    </source>
</evidence>
<dbReference type="GO" id="GO:0006351">
    <property type="term" value="P:DNA-templated transcription"/>
    <property type="evidence" value="ECO:0007669"/>
    <property type="project" value="InterPro"/>
</dbReference>
<reference evidence="11" key="1">
    <citation type="journal article" date="2016" name="J. Plant Res.">
        <title>Plastid genome sequences of Gymnochlora stellata, Lotharella vacuolata, and Partenskyella glossopodia reveal remarkable structural conservation among chlorarachniophyte species.</title>
        <authorList>
            <person name="Suzuki S."/>
            <person name="Hirakawa Y."/>
            <person name="Kofuji R."/>
            <person name="Sugita M."/>
            <person name="Ishida K."/>
        </authorList>
    </citation>
    <scope>NUCLEOTIDE SEQUENCE</scope>
    <source>
        <strain evidence="11">CCMP240</strain>
    </source>
</reference>
<keyword evidence="11" id="KW-0934">Plastid</keyword>
<dbReference type="Pfam" id="PF05000">
    <property type="entry name" value="RNA_pol_Rpb1_4"/>
    <property type="match status" value="1"/>
</dbReference>
<evidence type="ECO:0000256" key="2">
    <source>
        <dbReference type="ARBA" id="ARBA00022478"/>
    </source>
</evidence>
<evidence type="ECO:0000259" key="9">
    <source>
        <dbReference type="Pfam" id="PF04998"/>
    </source>
</evidence>
<keyword evidence="3" id="KW-0808">Transferase</keyword>
<keyword evidence="2" id="KW-0240">DNA-directed RNA polymerase</keyword>
<dbReference type="PANTHER" id="PTHR19376:SF68">
    <property type="entry name" value="DNA-DIRECTED RNA POLYMERASE SUBUNIT BETA"/>
    <property type="match status" value="1"/>
</dbReference>
<dbReference type="InterPro" id="IPR012756">
    <property type="entry name" value="DNA-dir_RpoC2_beta_pp"/>
</dbReference>
<dbReference type="Pfam" id="PF04998">
    <property type="entry name" value="RNA_pol_Rpb1_5"/>
    <property type="match status" value="2"/>
</dbReference>
<organism evidence="11">
    <name type="scientific">Lotharella vacuolata</name>
    <dbReference type="NCBI Taxonomy" id="74820"/>
    <lineage>
        <taxon>Eukaryota</taxon>
        <taxon>Sar</taxon>
        <taxon>Rhizaria</taxon>
        <taxon>Cercozoa</taxon>
        <taxon>Chlorarachniophyceae</taxon>
        <taxon>Lotharella</taxon>
    </lineage>
</organism>
<evidence type="ECO:0000256" key="5">
    <source>
        <dbReference type="ARBA" id="ARBA00022723"/>
    </source>
</evidence>
<evidence type="ECO:0000256" key="6">
    <source>
        <dbReference type="ARBA" id="ARBA00022833"/>
    </source>
</evidence>
<keyword evidence="8" id="KW-0812">Transmembrane</keyword>
<keyword evidence="8" id="KW-1133">Transmembrane helix</keyword>
<dbReference type="GeneID" id="27110207"/>
<keyword evidence="6" id="KW-0862">Zinc</keyword>
<keyword evidence="8" id="KW-0472">Membrane</keyword>
<keyword evidence="4" id="KW-0548">Nucleotidyltransferase</keyword>
<evidence type="ECO:0000313" key="11">
    <source>
        <dbReference type="EMBL" id="BAU62642.1"/>
    </source>
</evidence>
<evidence type="ECO:0000256" key="4">
    <source>
        <dbReference type="ARBA" id="ARBA00022695"/>
    </source>
</evidence>
<dbReference type="InterPro" id="IPR007081">
    <property type="entry name" value="RNA_pol_Rpb1_5"/>
</dbReference>
<dbReference type="InterPro" id="IPR045867">
    <property type="entry name" value="DNA-dir_RpoC_beta_prime"/>
</dbReference>
<dbReference type="RefSeq" id="YP_009240508.1">
    <property type="nucleotide sequence ID" value="NC_029743.1"/>
</dbReference>
<evidence type="ECO:0000256" key="8">
    <source>
        <dbReference type="SAM" id="Phobius"/>
    </source>
</evidence>
<dbReference type="Gene3D" id="1.10.1790.20">
    <property type="match status" value="1"/>
</dbReference>
<dbReference type="PANTHER" id="PTHR19376">
    <property type="entry name" value="DNA-DIRECTED RNA POLYMERASE"/>
    <property type="match status" value="1"/>
</dbReference>
<name>A0A140JZW5_9EUKA</name>
<dbReference type="GO" id="GO:0003899">
    <property type="term" value="F:DNA-directed RNA polymerase activity"/>
    <property type="evidence" value="ECO:0007669"/>
    <property type="project" value="UniProtKB-EC"/>
</dbReference>
<feature type="transmembrane region" description="Helical" evidence="8">
    <location>
        <begin position="886"/>
        <end position="910"/>
    </location>
</feature>
<evidence type="ECO:0000256" key="3">
    <source>
        <dbReference type="ARBA" id="ARBA00022679"/>
    </source>
</evidence>
<evidence type="ECO:0000259" key="10">
    <source>
        <dbReference type="Pfam" id="PF05000"/>
    </source>
</evidence>
<gene>
    <name evidence="11" type="primary">rpoC2</name>
</gene>
<dbReference type="GO" id="GO:0003677">
    <property type="term" value="F:DNA binding"/>
    <property type="evidence" value="ECO:0007669"/>
    <property type="project" value="InterPro"/>
</dbReference>
<evidence type="ECO:0000256" key="7">
    <source>
        <dbReference type="ARBA" id="ARBA00023163"/>
    </source>
</evidence>
<dbReference type="Gene3D" id="1.10.274.100">
    <property type="entry name" value="RNA polymerase Rpb1, domain 3"/>
    <property type="match status" value="1"/>
</dbReference>
<sequence length="1702" mass="198762">MEKIFFNVLFNKSKLKTLLTWCVLTNGQSNTINLAENLKQLGFKYATIAGISLGIDDFKTISTKKNLIIKNYKNIKNLDNYYELGLISEIDRSQYLINNWQKISEILKNDINTKFKSVNRLNPIYMMAFSGARGNISQVRQLIGMRGLMVDPNGQIIHLPITSNFREGLTVTEYLISCYGARKGVVDTALRTATAGYLTRRLVDSAQHVIVSQLDCLTFKGLFLSNLYQNNKIVLSLKDQLYGRVLAAEGKLKNKNVVFYRNQQIDESLAVLLSTYFDRVYVRSPLQCRAANLTVCQLCYGWNLSHLRLISLGEVIGVIAAQSIGEPGTQLTMRTFHTGGVFSGSALNHLYAPFNGIINYSATLEGKIIKTYENKIIFLVQKEGLIILNPIRSLNNNKKEFIFLNTRLAQQKTLSKKFKVFPYTLLFVKNKEEVQLNQLIAKKYFLKSNKSRIYTSYSVVSKIQGEVFLNDSYLIQRNFSIFSNGPKKFNTLDSLLHSLRIQRLQYLTQKRKLWVLSGRIYKPSLNVRLFPKTGDFICMGFPIAKLKLLSKYPSFLRILLINKNKSGNSLISNPQSLIFTEYPIYAFLVNTIKKINEYSIFTPLSVKPIENENIIRIKACNINHYNFFSSSFSFFKEKRINLQRKKLEQLHIFLKANDLTKYSESSLSDNNFLFWFPSNYLQKSDMKIVKGLINFPIFFSKQKKSSFKFFSKIFEKDYLFFQLNNVNKSIFKNEFLYIKKIQLNIFLKTSDFLINSFPYYNSLLIENYNNESKKTKIIFYPKTSLRYFFNNFLIRFCNYQQSNLLFSSNNICRLRIRSYSFFRLIKNFFISSKIKKNDFSFTNFFGNLISNYLLSFIFIDKTISNFLFYYFEKILFYQQRVQSSHYLAMLSSCFIFLERFGFFINVFLFWNKRILSKFLVSYFSSSIFLTPNGNIPLLILNYINTLTNQVMTNIIFFQKKNSVLNCFSSNFFLKKKKSLYLSQGYWKHLTGLFPSFKQLKRNFLQIELENFRKFYSFLNINQLDGFIISINSLFKFQNFNLLVKYPKQMYLESLCIPQFLREFGFILKKLRFWEFLETKIVLKYYNLSETYFVLSSFSLNFSNFQSINRKKLSCFNIFPLNFYSKMFSKNRCFNKISVDFFKTFLSQLQLKIVTPTYFLLKSISSISILSHTNFKFLFLNYNNNLSNLILDYRFKDLFFKNSFYLFSNKLYSLDSPLFNKKQFSSLSFSNLYKKIKISYFLQIPFLRSSYSYKYSYIEKYKLTWKFLFFKSFTFLNSITQNNFFIFKNQDLNSKLKIAFPYLSSRYLSLFCKFSIINPIFRRTFDPESFNGSIKDRVKFSFHHLNWVSRGSSIATISFLSPYEGEVLFSKFSKYSSSNTLFNQLIILTKDDVNIISLFRNRNQKTLIFKSTIDKTYYINTANIVDLFFHVGSLVYSASLLSPGKKFKESGQILGFTKEICILRKGKPLLYPLNGIFYVWNGDFINVNSPIMTLFYTKLKTGDIVQGIPKIEQFFESSRKNIDNILTHGLSFRLISDFQMFKERLSIQRALKRSIARIQKIVIDGILKVYCSQGISISRKHFEIIIKQMTSKVKIIDGGESGFIRGEVVSFYKIESINKKLSSQKIICQPIILGITGTAINTESFISSASFQQTARVLSKAAVKKKIDFLNGLKENIILGHPITGGTGVISFLLSPSFFKKNL</sequence>
<geneLocation type="plastid" evidence="11"/>
<protein>
    <recommendedName>
        <fullName evidence="1">DNA-directed RNA polymerase</fullName>
        <ecNumber evidence="1">2.7.7.6</ecNumber>
    </recommendedName>
</protein>
<keyword evidence="7" id="KW-0804">Transcription</keyword>
<feature type="domain" description="RNA polymerase Rpb1" evidence="9">
    <location>
        <begin position="168"/>
        <end position="465"/>
    </location>
</feature>
<dbReference type="InterPro" id="IPR038120">
    <property type="entry name" value="Rpb1_funnel_sf"/>
</dbReference>
<dbReference type="CDD" id="cd02655">
    <property type="entry name" value="RNAP_beta'_C"/>
    <property type="match status" value="1"/>
</dbReference>